<dbReference type="InterPro" id="IPR011009">
    <property type="entry name" value="Kinase-like_dom_sf"/>
</dbReference>
<comment type="similarity">
    <text evidence="7">Belongs to the protein kinase superfamily. Ser/Thr protein kinase family. GCN2 subfamily.</text>
</comment>
<keyword evidence="11" id="KW-0812">Transmembrane</keyword>
<feature type="transmembrane region" description="Helical" evidence="11">
    <location>
        <begin position="654"/>
        <end position="675"/>
    </location>
</feature>
<dbReference type="GO" id="GO:0005737">
    <property type="term" value="C:cytoplasm"/>
    <property type="evidence" value="ECO:0007669"/>
    <property type="project" value="TreeGrafter"/>
</dbReference>
<name>A0AA39UER1_9LECA</name>
<evidence type="ECO:0000256" key="7">
    <source>
        <dbReference type="ARBA" id="ARBA00037982"/>
    </source>
</evidence>
<dbReference type="SMART" id="SM00220">
    <property type="entry name" value="S_TKc"/>
    <property type="match status" value="1"/>
</dbReference>
<evidence type="ECO:0000256" key="10">
    <source>
        <dbReference type="SAM" id="MobiDB-lite"/>
    </source>
</evidence>
<feature type="region of interest" description="Disordered" evidence="10">
    <location>
        <begin position="58"/>
        <end position="85"/>
    </location>
</feature>
<evidence type="ECO:0000313" key="14">
    <source>
        <dbReference type="Proteomes" id="UP001166286"/>
    </source>
</evidence>
<dbReference type="EMBL" id="JAFEKC020000002">
    <property type="protein sequence ID" value="KAK0516806.1"/>
    <property type="molecule type" value="Genomic_DNA"/>
</dbReference>
<dbReference type="GO" id="GO:0004674">
    <property type="term" value="F:protein serine/threonine kinase activity"/>
    <property type="evidence" value="ECO:0007669"/>
    <property type="project" value="UniProtKB-KW"/>
</dbReference>
<evidence type="ECO:0000256" key="9">
    <source>
        <dbReference type="ARBA" id="ARBA00048679"/>
    </source>
</evidence>
<keyword evidence="11" id="KW-0472">Membrane</keyword>
<evidence type="ECO:0000256" key="8">
    <source>
        <dbReference type="ARBA" id="ARBA00047899"/>
    </source>
</evidence>
<comment type="catalytic activity">
    <reaction evidence="9">
        <text>L-seryl-[protein] + ATP = O-phospho-L-seryl-[protein] + ADP + H(+)</text>
        <dbReference type="Rhea" id="RHEA:17989"/>
        <dbReference type="Rhea" id="RHEA-COMP:9863"/>
        <dbReference type="Rhea" id="RHEA-COMP:11604"/>
        <dbReference type="ChEBI" id="CHEBI:15378"/>
        <dbReference type="ChEBI" id="CHEBI:29999"/>
        <dbReference type="ChEBI" id="CHEBI:30616"/>
        <dbReference type="ChEBI" id="CHEBI:83421"/>
        <dbReference type="ChEBI" id="CHEBI:456216"/>
        <dbReference type="EC" id="2.7.11.1"/>
    </reaction>
</comment>
<dbReference type="GO" id="GO:0005524">
    <property type="term" value="F:ATP binding"/>
    <property type="evidence" value="ECO:0007669"/>
    <property type="project" value="UniProtKB-KW"/>
</dbReference>
<keyword evidence="11" id="KW-1133">Transmembrane helix</keyword>
<feature type="compositionally biased region" description="Polar residues" evidence="10">
    <location>
        <begin position="75"/>
        <end position="85"/>
    </location>
</feature>
<dbReference type="Gene3D" id="3.30.200.20">
    <property type="entry name" value="Phosphorylase Kinase, domain 1"/>
    <property type="match status" value="1"/>
</dbReference>
<dbReference type="SUPFAM" id="SSF56112">
    <property type="entry name" value="Protein kinase-like (PK-like)"/>
    <property type="match status" value="1"/>
</dbReference>
<dbReference type="FunFam" id="1.10.510.10:FF:000699">
    <property type="entry name" value="Probable serine/threonine-protein kinase iksA"/>
    <property type="match status" value="1"/>
</dbReference>
<evidence type="ECO:0000259" key="12">
    <source>
        <dbReference type="PROSITE" id="PS50011"/>
    </source>
</evidence>
<keyword evidence="2" id="KW-0723">Serine/threonine-protein kinase</keyword>
<sequence>MADEDHSNIGITSIVPYRPTSREVVLRHNDAVIIYDPQSKKLVLHNASQGQLDLTECPTCHQPLRREGRARSREQSSPVPSQSTGFVHPAYFRLHQSLYGSRESSAPPSPQRRLVEPVRAEGSSPRSPRQAAYVDSPPASPSPTHGIAPSAFSPGYFQSCYVVEKELGRGGKGVVLLVTHLIDEIPIGKFACKRVPVGDDREWLKRVLEEVQLLQWLKHKHLVQYHHVWLEDVQISKFGPSVPCAFILQQYCNGGDLHDYVIHPVETSASTQQLKERARRRSKNIIEPPQDLRGRKLQFDEIYSIFKGIVSGLNHLHVNGYIHRDLKPSNCLLHDDGDGLTVLVSDFGEAQVEDMVRKSTGATGTISYCAPEVLRRQPSGALGNFTKKSDIFSLGMILYFLCFARLPYRSADILHEENEDLDQLREEITGWEGLHSERRLRPDLPEQLYTFLRRLLSLDPNDRPSAEDILLSIKTNSGLDGISDSRPRSGGHMYEDLRSDPRISPVHSPKLAPIRKMSTGYGRSSGPGNPRLPSFPRERRRSTSPTQSNEEEDEVEPTSPGGSSLVVRKREIFPSPTKIPEYPQLPAPPTSPATSRLQDLLKVFKSPATQHTLKIAFLILKIASVTTWCSPMAVSTTVAYPLLLLAALDVVFAGPHLAISITLLLLHAAVVLATAKMHVLCVSGRNIWTEM</sequence>
<dbReference type="CDD" id="cd14014">
    <property type="entry name" value="STKc_PknB_like"/>
    <property type="match status" value="1"/>
</dbReference>
<dbReference type="PANTHER" id="PTHR11042">
    <property type="entry name" value="EUKARYOTIC TRANSLATION INITIATION FACTOR 2-ALPHA KINASE EIF2-ALPHA KINASE -RELATED"/>
    <property type="match status" value="1"/>
</dbReference>
<dbReference type="InterPro" id="IPR008271">
    <property type="entry name" value="Ser/Thr_kinase_AS"/>
</dbReference>
<evidence type="ECO:0000256" key="1">
    <source>
        <dbReference type="ARBA" id="ARBA00012513"/>
    </source>
</evidence>
<dbReference type="Gene3D" id="1.10.510.10">
    <property type="entry name" value="Transferase(Phosphotransferase) domain 1"/>
    <property type="match status" value="1"/>
</dbReference>
<dbReference type="InterPro" id="IPR050339">
    <property type="entry name" value="CC_SR_Kinase"/>
</dbReference>
<evidence type="ECO:0000256" key="4">
    <source>
        <dbReference type="ARBA" id="ARBA00022741"/>
    </source>
</evidence>
<feature type="region of interest" description="Disordered" evidence="10">
    <location>
        <begin position="480"/>
        <end position="567"/>
    </location>
</feature>
<comment type="caution">
    <text evidence="13">The sequence shown here is derived from an EMBL/GenBank/DDBJ whole genome shotgun (WGS) entry which is preliminary data.</text>
</comment>
<protein>
    <recommendedName>
        <fullName evidence="1">non-specific serine/threonine protein kinase</fullName>
        <ecNumber evidence="1">2.7.11.1</ecNumber>
    </recommendedName>
</protein>
<keyword evidence="6" id="KW-0067">ATP-binding</keyword>
<dbReference type="FunFam" id="3.30.200.20:FF:000306">
    <property type="entry name" value="IKS protein kinase"/>
    <property type="match status" value="1"/>
</dbReference>
<dbReference type="Proteomes" id="UP001166286">
    <property type="component" value="Unassembled WGS sequence"/>
</dbReference>
<organism evidence="13 14">
    <name type="scientific">Cladonia borealis</name>
    <dbReference type="NCBI Taxonomy" id="184061"/>
    <lineage>
        <taxon>Eukaryota</taxon>
        <taxon>Fungi</taxon>
        <taxon>Dikarya</taxon>
        <taxon>Ascomycota</taxon>
        <taxon>Pezizomycotina</taxon>
        <taxon>Lecanoromycetes</taxon>
        <taxon>OSLEUM clade</taxon>
        <taxon>Lecanoromycetidae</taxon>
        <taxon>Lecanorales</taxon>
        <taxon>Lecanorineae</taxon>
        <taxon>Cladoniaceae</taxon>
        <taxon>Cladonia</taxon>
    </lineage>
</organism>
<dbReference type="PROSITE" id="PS00108">
    <property type="entry name" value="PROTEIN_KINASE_ST"/>
    <property type="match status" value="1"/>
</dbReference>
<dbReference type="EC" id="2.7.11.1" evidence="1"/>
<reference evidence="13" key="1">
    <citation type="submission" date="2023-03" db="EMBL/GenBank/DDBJ databases">
        <title>Complete genome of Cladonia borealis.</title>
        <authorList>
            <person name="Park H."/>
        </authorList>
    </citation>
    <scope>NUCLEOTIDE SEQUENCE</scope>
    <source>
        <strain evidence="13">ANT050790</strain>
    </source>
</reference>
<evidence type="ECO:0000256" key="5">
    <source>
        <dbReference type="ARBA" id="ARBA00022777"/>
    </source>
</evidence>
<keyword evidence="5" id="KW-0418">Kinase</keyword>
<dbReference type="InterPro" id="IPR000719">
    <property type="entry name" value="Prot_kinase_dom"/>
</dbReference>
<feature type="domain" description="Protein kinase" evidence="12">
    <location>
        <begin position="161"/>
        <end position="479"/>
    </location>
</feature>
<accession>A0AA39UER1</accession>
<proteinExistence type="inferred from homology"/>
<evidence type="ECO:0000256" key="11">
    <source>
        <dbReference type="SAM" id="Phobius"/>
    </source>
</evidence>
<feature type="compositionally biased region" description="Basic and acidic residues" evidence="10">
    <location>
        <begin position="483"/>
        <end position="501"/>
    </location>
</feature>
<dbReference type="PROSITE" id="PS50011">
    <property type="entry name" value="PROTEIN_KINASE_DOM"/>
    <property type="match status" value="1"/>
</dbReference>
<feature type="compositionally biased region" description="Basic and acidic residues" evidence="10">
    <location>
        <begin position="64"/>
        <end position="74"/>
    </location>
</feature>
<keyword evidence="4" id="KW-0547">Nucleotide-binding</keyword>
<dbReference type="PANTHER" id="PTHR11042:SF138">
    <property type="entry name" value="SERINE_THREONINE-PROTEIN KINASE IKS1-RELATED"/>
    <property type="match status" value="1"/>
</dbReference>
<evidence type="ECO:0000256" key="2">
    <source>
        <dbReference type="ARBA" id="ARBA00022527"/>
    </source>
</evidence>
<dbReference type="Pfam" id="PF00069">
    <property type="entry name" value="Pkinase"/>
    <property type="match status" value="1"/>
</dbReference>
<dbReference type="AlphaFoldDB" id="A0AA39UER1"/>
<keyword evidence="14" id="KW-1185">Reference proteome</keyword>
<dbReference type="GO" id="GO:0005634">
    <property type="term" value="C:nucleus"/>
    <property type="evidence" value="ECO:0007669"/>
    <property type="project" value="TreeGrafter"/>
</dbReference>
<gene>
    <name evidence="13" type="ORF">JMJ35_001409</name>
</gene>
<evidence type="ECO:0000313" key="13">
    <source>
        <dbReference type="EMBL" id="KAK0516806.1"/>
    </source>
</evidence>
<comment type="catalytic activity">
    <reaction evidence="8">
        <text>L-threonyl-[protein] + ATP = O-phospho-L-threonyl-[protein] + ADP + H(+)</text>
        <dbReference type="Rhea" id="RHEA:46608"/>
        <dbReference type="Rhea" id="RHEA-COMP:11060"/>
        <dbReference type="Rhea" id="RHEA-COMP:11605"/>
        <dbReference type="ChEBI" id="CHEBI:15378"/>
        <dbReference type="ChEBI" id="CHEBI:30013"/>
        <dbReference type="ChEBI" id="CHEBI:30616"/>
        <dbReference type="ChEBI" id="CHEBI:61977"/>
        <dbReference type="ChEBI" id="CHEBI:456216"/>
        <dbReference type="EC" id="2.7.11.1"/>
    </reaction>
</comment>
<evidence type="ECO:0000256" key="6">
    <source>
        <dbReference type="ARBA" id="ARBA00022840"/>
    </source>
</evidence>
<evidence type="ECO:0000256" key="3">
    <source>
        <dbReference type="ARBA" id="ARBA00022679"/>
    </source>
</evidence>
<feature type="region of interest" description="Disordered" evidence="10">
    <location>
        <begin position="100"/>
        <end position="147"/>
    </location>
</feature>
<keyword evidence="3" id="KW-0808">Transferase</keyword>